<evidence type="ECO:0000313" key="2">
    <source>
        <dbReference type="Proteomes" id="UP000185744"/>
    </source>
</evidence>
<organism evidence="1 2">
    <name type="scientific">Methanohalarchaeum thermophilum</name>
    <dbReference type="NCBI Taxonomy" id="1903181"/>
    <lineage>
        <taxon>Archaea</taxon>
        <taxon>Methanobacteriati</taxon>
        <taxon>Methanobacteriota</taxon>
        <taxon>Methanonatronarchaeia</taxon>
        <taxon>Methanonatronarchaeales</taxon>
        <taxon>Methanonatronarchaeaceae</taxon>
        <taxon>Candidatus Methanohalarchaeum</taxon>
    </lineage>
</organism>
<name>A0A1Q6DVE6_METT1</name>
<dbReference type="STRING" id="1903181.BTN85_0815"/>
<dbReference type="Proteomes" id="UP000185744">
    <property type="component" value="Unassembled WGS sequence"/>
</dbReference>
<accession>A0A1Q6DVE6</accession>
<protein>
    <submittedName>
        <fullName evidence="1">Uncharacterized protein</fullName>
    </submittedName>
</protein>
<dbReference type="EMBL" id="MSDW01000001">
    <property type="protein sequence ID" value="OKY78326.1"/>
    <property type="molecule type" value="Genomic_DNA"/>
</dbReference>
<reference evidence="1" key="1">
    <citation type="submission" date="2016-12" db="EMBL/GenBank/DDBJ databases">
        <title>Discovery of methanogenic haloarchaea.</title>
        <authorList>
            <person name="Sorokin D.Y."/>
            <person name="Makarova K.S."/>
            <person name="Abbas B."/>
            <person name="Ferrer M."/>
            <person name="Golyshin P.N."/>
        </authorList>
    </citation>
    <scope>NUCLEOTIDE SEQUENCE [LARGE SCALE GENOMIC DNA]</scope>
    <source>
        <strain evidence="1">HMET1</strain>
    </source>
</reference>
<proteinExistence type="predicted"/>
<keyword evidence="2" id="KW-1185">Reference proteome</keyword>
<gene>
    <name evidence="1" type="ORF">BTN85_0815</name>
</gene>
<dbReference type="AlphaFoldDB" id="A0A1Q6DVE6"/>
<comment type="caution">
    <text evidence="1">The sequence shown here is derived from an EMBL/GenBank/DDBJ whole genome shotgun (WGS) entry which is preliminary data.</text>
</comment>
<evidence type="ECO:0000313" key="1">
    <source>
        <dbReference type="EMBL" id="OKY78326.1"/>
    </source>
</evidence>
<dbReference type="InParanoid" id="A0A1Q6DVE6"/>
<sequence length="106" mass="12539">MTASNDIDTVKEAVKRVLEDSYRARCNDNYLILRVLEEMGFASYDLAKEEFELKLDKNDIEKMPAFESIRRTRQKLQEQGEYQASDLVQENQSVEREKIRKRMAQC</sequence>